<reference evidence="3" key="2">
    <citation type="submission" date="2020-09" db="EMBL/GenBank/DDBJ databases">
        <authorList>
            <person name="Sun Q."/>
            <person name="Zhou Y."/>
        </authorList>
    </citation>
    <scope>NUCLEOTIDE SEQUENCE</scope>
    <source>
        <strain evidence="3">CGMCC 1.15762</strain>
    </source>
</reference>
<protein>
    <recommendedName>
        <fullName evidence="2">Integrase catalytic domain-containing protein</fullName>
    </recommendedName>
</protein>
<keyword evidence="4" id="KW-1185">Reference proteome</keyword>
<sequence length="122" mass="13495">MDFLHDQLALGKKLRILIVVDRHSRLCPAADPHFTYRGEDVVQTLERICGQIGYPRTIRVDNGSEFISRDVDLWAYANDVTLGFSRPGKPSDNGFILRRGKHSPGLFADPSSPSTANSGLNA</sequence>
<comment type="caution">
    <text evidence="3">The sequence shown here is derived from an EMBL/GenBank/DDBJ whole genome shotgun (WGS) entry which is preliminary data.</text>
</comment>
<proteinExistence type="predicted"/>
<feature type="compositionally biased region" description="Polar residues" evidence="1">
    <location>
        <begin position="111"/>
        <end position="122"/>
    </location>
</feature>
<gene>
    <name evidence="3" type="ORF">GCM10011415_20940</name>
</gene>
<evidence type="ECO:0000256" key="1">
    <source>
        <dbReference type="SAM" id="MobiDB-lite"/>
    </source>
</evidence>
<feature type="region of interest" description="Disordered" evidence="1">
    <location>
        <begin position="103"/>
        <end position="122"/>
    </location>
</feature>
<evidence type="ECO:0000313" key="3">
    <source>
        <dbReference type="EMBL" id="GGG72653.1"/>
    </source>
</evidence>
<dbReference type="EMBL" id="BMJV01000004">
    <property type="protein sequence ID" value="GGG72653.1"/>
    <property type="molecule type" value="Genomic_DNA"/>
</dbReference>
<dbReference type="GO" id="GO:0003676">
    <property type="term" value="F:nucleic acid binding"/>
    <property type="evidence" value="ECO:0007669"/>
    <property type="project" value="InterPro"/>
</dbReference>
<accession>A0A8J2ZK38</accession>
<organism evidence="3 4">
    <name type="scientific">Salipiger pallidus</name>
    <dbReference type="NCBI Taxonomy" id="1775170"/>
    <lineage>
        <taxon>Bacteria</taxon>
        <taxon>Pseudomonadati</taxon>
        <taxon>Pseudomonadota</taxon>
        <taxon>Alphaproteobacteria</taxon>
        <taxon>Rhodobacterales</taxon>
        <taxon>Roseobacteraceae</taxon>
        <taxon>Salipiger</taxon>
    </lineage>
</organism>
<dbReference type="Gene3D" id="3.30.420.10">
    <property type="entry name" value="Ribonuclease H-like superfamily/Ribonuclease H"/>
    <property type="match status" value="1"/>
</dbReference>
<reference evidence="3" key="1">
    <citation type="journal article" date="2014" name="Int. J. Syst. Evol. Microbiol.">
        <title>Complete genome sequence of Corynebacterium casei LMG S-19264T (=DSM 44701T), isolated from a smear-ripened cheese.</title>
        <authorList>
            <consortium name="US DOE Joint Genome Institute (JGI-PGF)"/>
            <person name="Walter F."/>
            <person name="Albersmeier A."/>
            <person name="Kalinowski J."/>
            <person name="Ruckert C."/>
        </authorList>
    </citation>
    <scope>NUCLEOTIDE SEQUENCE</scope>
    <source>
        <strain evidence="3">CGMCC 1.15762</strain>
    </source>
</reference>
<dbReference type="InterPro" id="IPR001584">
    <property type="entry name" value="Integrase_cat-core"/>
</dbReference>
<name>A0A8J2ZK38_9RHOB</name>
<feature type="domain" description="Integrase catalytic" evidence="2">
    <location>
        <begin position="1"/>
        <end position="98"/>
    </location>
</feature>
<evidence type="ECO:0000313" key="4">
    <source>
        <dbReference type="Proteomes" id="UP000617145"/>
    </source>
</evidence>
<dbReference type="PANTHER" id="PTHR47515:SF1">
    <property type="entry name" value="BLR2054 PROTEIN"/>
    <property type="match status" value="1"/>
</dbReference>
<dbReference type="AlphaFoldDB" id="A0A8J2ZK38"/>
<dbReference type="Pfam" id="PF00665">
    <property type="entry name" value="rve"/>
    <property type="match status" value="1"/>
</dbReference>
<dbReference type="Proteomes" id="UP000617145">
    <property type="component" value="Unassembled WGS sequence"/>
</dbReference>
<dbReference type="SUPFAM" id="SSF53098">
    <property type="entry name" value="Ribonuclease H-like"/>
    <property type="match status" value="1"/>
</dbReference>
<dbReference type="GO" id="GO:0015074">
    <property type="term" value="P:DNA integration"/>
    <property type="evidence" value="ECO:0007669"/>
    <property type="project" value="InterPro"/>
</dbReference>
<dbReference type="InterPro" id="IPR012337">
    <property type="entry name" value="RNaseH-like_sf"/>
</dbReference>
<evidence type="ECO:0000259" key="2">
    <source>
        <dbReference type="PROSITE" id="PS50994"/>
    </source>
</evidence>
<dbReference type="PANTHER" id="PTHR47515">
    <property type="entry name" value="LOW CALCIUM RESPONSE LOCUS PROTEIN T"/>
    <property type="match status" value="1"/>
</dbReference>
<dbReference type="InterPro" id="IPR036397">
    <property type="entry name" value="RNaseH_sf"/>
</dbReference>
<dbReference type="PROSITE" id="PS50994">
    <property type="entry name" value="INTEGRASE"/>
    <property type="match status" value="1"/>
</dbReference>